<dbReference type="GO" id="GO:0008236">
    <property type="term" value="F:serine-type peptidase activity"/>
    <property type="evidence" value="ECO:0007669"/>
    <property type="project" value="UniProtKB-KW"/>
</dbReference>
<dbReference type="AlphaFoldDB" id="X0TV38"/>
<protein>
    <recommendedName>
        <fullName evidence="7">Peptidase S49 domain-containing protein</fullName>
    </recommendedName>
</protein>
<evidence type="ECO:0000256" key="2">
    <source>
        <dbReference type="ARBA" id="ARBA00022670"/>
    </source>
</evidence>
<dbReference type="Gene3D" id="3.90.226.10">
    <property type="entry name" value="2-enoyl-CoA Hydratase, Chain A, domain 1"/>
    <property type="match status" value="1"/>
</dbReference>
<dbReference type="PANTHER" id="PTHR33209:SF1">
    <property type="entry name" value="PEPTIDASE S49 DOMAIN-CONTAINING PROTEIN"/>
    <property type="match status" value="1"/>
</dbReference>
<comment type="caution">
    <text evidence="6">The sequence shown here is derived from an EMBL/GenBank/DDBJ whole genome shotgun (WGS) entry which is preliminary data.</text>
</comment>
<dbReference type="InterPro" id="IPR029045">
    <property type="entry name" value="ClpP/crotonase-like_dom_sf"/>
</dbReference>
<dbReference type="GO" id="GO:0006508">
    <property type="term" value="P:proteolysis"/>
    <property type="evidence" value="ECO:0007669"/>
    <property type="project" value="UniProtKB-KW"/>
</dbReference>
<dbReference type="EMBL" id="BARS01012140">
    <property type="protein sequence ID" value="GAF97443.1"/>
    <property type="molecule type" value="Genomic_DNA"/>
</dbReference>
<organism evidence="6">
    <name type="scientific">marine sediment metagenome</name>
    <dbReference type="NCBI Taxonomy" id="412755"/>
    <lineage>
        <taxon>unclassified sequences</taxon>
        <taxon>metagenomes</taxon>
        <taxon>ecological metagenomes</taxon>
    </lineage>
</organism>
<keyword evidence="3" id="KW-0378">Hydrolase</keyword>
<gene>
    <name evidence="6" type="ORF">S01H1_21774</name>
</gene>
<dbReference type="PANTHER" id="PTHR33209">
    <property type="entry name" value="PROTEASE 4"/>
    <property type="match status" value="1"/>
</dbReference>
<evidence type="ECO:0000313" key="6">
    <source>
        <dbReference type="EMBL" id="GAF97443.1"/>
    </source>
</evidence>
<dbReference type="SUPFAM" id="SSF52096">
    <property type="entry name" value="ClpP/crotonase"/>
    <property type="match status" value="1"/>
</dbReference>
<evidence type="ECO:0000256" key="1">
    <source>
        <dbReference type="ARBA" id="ARBA00008683"/>
    </source>
</evidence>
<evidence type="ECO:0000256" key="5">
    <source>
        <dbReference type="SAM" id="Phobius"/>
    </source>
</evidence>
<sequence length="109" mass="12096">MLGLESAKRLLRCWLWSIPFFVLLGLVLGALISIPLIPKPNIAIITISAPYLDQAYTDDILDMLRYAREDDSIKAVVLRIDSPGGGASATEQVYLDVLRIREQKPIVTS</sequence>
<keyword evidence="5" id="KW-0472">Membrane</keyword>
<evidence type="ECO:0000256" key="3">
    <source>
        <dbReference type="ARBA" id="ARBA00022801"/>
    </source>
</evidence>
<feature type="transmembrane region" description="Helical" evidence="5">
    <location>
        <begin position="14"/>
        <end position="37"/>
    </location>
</feature>
<name>X0TV38_9ZZZZ</name>
<reference evidence="6" key="1">
    <citation type="journal article" date="2014" name="Front. Microbiol.">
        <title>High frequency of phylogenetically diverse reductive dehalogenase-homologous genes in deep subseafloor sedimentary metagenomes.</title>
        <authorList>
            <person name="Kawai M."/>
            <person name="Futagami T."/>
            <person name="Toyoda A."/>
            <person name="Takaki Y."/>
            <person name="Nishi S."/>
            <person name="Hori S."/>
            <person name="Arai W."/>
            <person name="Tsubouchi T."/>
            <person name="Morono Y."/>
            <person name="Uchiyama I."/>
            <person name="Ito T."/>
            <person name="Fujiyama A."/>
            <person name="Inagaki F."/>
            <person name="Takami H."/>
        </authorList>
    </citation>
    <scope>NUCLEOTIDE SEQUENCE</scope>
    <source>
        <strain evidence="6">Expedition CK06-06</strain>
    </source>
</reference>
<proteinExistence type="inferred from homology"/>
<keyword evidence="5" id="KW-1133">Transmembrane helix</keyword>
<evidence type="ECO:0000256" key="4">
    <source>
        <dbReference type="ARBA" id="ARBA00022825"/>
    </source>
</evidence>
<keyword evidence="4" id="KW-0720">Serine protease</keyword>
<comment type="similarity">
    <text evidence="1">Belongs to the peptidase S49 family.</text>
</comment>
<keyword evidence="5" id="KW-0812">Transmembrane</keyword>
<evidence type="ECO:0008006" key="7">
    <source>
        <dbReference type="Google" id="ProtNLM"/>
    </source>
</evidence>
<feature type="non-terminal residue" evidence="6">
    <location>
        <position position="109"/>
    </location>
</feature>
<accession>X0TV38</accession>
<keyword evidence="2" id="KW-0645">Protease</keyword>